<proteinExistence type="predicted"/>
<dbReference type="Pfam" id="PF08235">
    <property type="entry name" value="LNS2"/>
    <property type="match status" value="1"/>
</dbReference>
<dbReference type="GO" id="GO:0008195">
    <property type="term" value="F:phosphatidate phosphatase activity"/>
    <property type="evidence" value="ECO:0007669"/>
    <property type="project" value="TreeGrafter"/>
</dbReference>
<dbReference type="InterPro" id="IPR036412">
    <property type="entry name" value="HAD-like_sf"/>
</dbReference>
<sequence length="786" mass="85268">MKVGEAGEAFFVVEMDRDDPAPSEYATSPIMKGSTAFPADAFELPDRGKSPTPIPPAEKDSLTNKPLEDQVMAININDSTDAKDLSNSTNPQPHPWNWGGLPKKKDGEKQSNDFSSETEGANAGLTTALLRGEQSSLMNSPVQAGMGPAVTIDEKVDNYLSSLTDQMASPDKPPSLRASSPSLISNMESRMSTTPYVPPSSPISPIASDVVSTGPLGLLSGPTSALPPMELSLCGKPALALALYYASQPQTTQPIVSTVAAPPTSPVSPKISLPTSTAQPTTPAQTASPTVTTSTAPTQETPDALFSKHQITSDTFSTHFTNPNLVVRIQGHYYDPSVVLPVLTSIAAFGKGLPEDQVRALVTASGLNEKVIAEAGAAAEATKKAAAAAAASSTGGFMRGWFSRSTPVATPTTPVPAPREIERRPPSELDAASQQSLDEERERNTLPTRYVKSLRMSSDQLKGLNLQPGVNTISFTVTHDTRVVISDVDGTITKSDVLGHVFTMVGQDWTHSGVASLYTNIHKNGYQILYLTSRAIGQANYTRDYLKKVEQGKFQLPEGPIVMSPDRLFAAFHREVIQRRPEEFKISCLRDIKRLFGPNASPFYAGFGNRITDVQSYRAVEIPLSRIFTIDPSGEVKLEFTKNYKSSYDKLNEIADHVFPPVTKETSGVVEEQEFWKVWRTHLPEAVSDMNTQAKIESGVEVTGEESGEVGSGVEELKEKKAGIEITANESGQIEVMESEEEEYEEYEVEEDEDEDLEEEALLRMQASEDEAAIRAQMAEVKQTRY</sequence>
<accession>A0A1Y2BQU0</accession>
<dbReference type="PANTHER" id="PTHR12181:SF12">
    <property type="entry name" value="PHOSPHATIDATE PHOSPHATASE"/>
    <property type="match status" value="1"/>
</dbReference>
<evidence type="ECO:0000259" key="2">
    <source>
        <dbReference type="SMART" id="SM00775"/>
    </source>
</evidence>
<dbReference type="GO" id="GO:0009062">
    <property type="term" value="P:fatty acid catabolic process"/>
    <property type="evidence" value="ECO:0007669"/>
    <property type="project" value="TreeGrafter"/>
</dbReference>
<evidence type="ECO:0000313" key="3">
    <source>
        <dbReference type="EMBL" id="ORY37116.1"/>
    </source>
</evidence>
<evidence type="ECO:0000256" key="1">
    <source>
        <dbReference type="SAM" id="MobiDB-lite"/>
    </source>
</evidence>
<dbReference type="SUPFAM" id="SSF56784">
    <property type="entry name" value="HAD-like"/>
    <property type="match status" value="1"/>
</dbReference>
<dbReference type="AlphaFoldDB" id="A0A1Y2BQU0"/>
<organism evidence="3 4">
    <name type="scientific">Rhizoclosmatium globosum</name>
    <dbReference type="NCBI Taxonomy" id="329046"/>
    <lineage>
        <taxon>Eukaryota</taxon>
        <taxon>Fungi</taxon>
        <taxon>Fungi incertae sedis</taxon>
        <taxon>Chytridiomycota</taxon>
        <taxon>Chytridiomycota incertae sedis</taxon>
        <taxon>Chytridiomycetes</taxon>
        <taxon>Chytridiales</taxon>
        <taxon>Chytriomycetaceae</taxon>
        <taxon>Rhizoclosmatium</taxon>
    </lineage>
</organism>
<dbReference type="InterPro" id="IPR031703">
    <property type="entry name" value="Lipin_mid"/>
</dbReference>
<dbReference type="InterPro" id="IPR013209">
    <property type="entry name" value="LNS2"/>
</dbReference>
<feature type="compositionally biased region" description="Acidic residues" evidence="1">
    <location>
        <begin position="737"/>
        <end position="758"/>
    </location>
</feature>
<gene>
    <name evidence="3" type="ORF">BCR33DRAFT_721741</name>
</gene>
<feature type="region of interest" description="Disordered" evidence="1">
    <location>
        <begin position="19"/>
        <end position="121"/>
    </location>
</feature>
<dbReference type="Gene3D" id="3.40.50.1000">
    <property type="entry name" value="HAD superfamily/HAD-like"/>
    <property type="match status" value="1"/>
</dbReference>
<name>A0A1Y2BQU0_9FUNG</name>
<dbReference type="InterPro" id="IPR031315">
    <property type="entry name" value="LNS2/PITP"/>
</dbReference>
<dbReference type="GO" id="GO:0019432">
    <property type="term" value="P:triglyceride biosynthetic process"/>
    <property type="evidence" value="ECO:0007669"/>
    <property type="project" value="TreeGrafter"/>
</dbReference>
<dbReference type="PANTHER" id="PTHR12181">
    <property type="entry name" value="LIPIN"/>
    <property type="match status" value="1"/>
</dbReference>
<feature type="region of interest" description="Disordered" evidence="1">
    <location>
        <begin position="735"/>
        <end position="758"/>
    </location>
</feature>
<feature type="region of interest" description="Disordered" evidence="1">
    <location>
        <begin position="259"/>
        <end position="300"/>
    </location>
</feature>
<dbReference type="STRING" id="329046.A0A1Y2BQU0"/>
<reference evidence="3 4" key="1">
    <citation type="submission" date="2016-07" db="EMBL/GenBank/DDBJ databases">
        <title>Pervasive Adenine N6-methylation of Active Genes in Fungi.</title>
        <authorList>
            <consortium name="DOE Joint Genome Institute"/>
            <person name="Mondo S.J."/>
            <person name="Dannebaum R.O."/>
            <person name="Kuo R.C."/>
            <person name="Labutti K."/>
            <person name="Haridas S."/>
            <person name="Kuo A."/>
            <person name="Salamov A."/>
            <person name="Ahrendt S.R."/>
            <person name="Lipzen A."/>
            <person name="Sullivan W."/>
            <person name="Andreopoulos W.B."/>
            <person name="Clum A."/>
            <person name="Lindquist E."/>
            <person name="Daum C."/>
            <person name="Ramamoorthy G.K."/>
            <person name="Gryganskyi A."/>
            <person name="Culley D."/>
            <person name="Magnuson J.K."/>
            <person name="James T.Y."/>
            <person name="O'Malley M.A."/>
            <person name="Stajich J.E."/>
            <person name="Spatafora J.W."/>
            <person name="Visel A."/>
            <person name="Grigoriev I.V."/>
        </authorList>
    </citation>
    <scope>NUCLEOTIDE SEQUENCE [LARGE SCALE GENOMIC DNA]</scope>
    <source>
        <strain evidence="3 4">JEL800</strain>
    </source>
</reference>
<feature type="compositionally biased region" description="Low complexity" evidence="1">
    <location>
        <begin position="274"/>
        <end position="300"/>
    </location>
</feature>
<feature type="domain" description="LNS2/PITP" evidence="2">
    <location>
        <begin position="483"/>
        <end position="639"/>
    </location>
</feature>
<evidence type="ECO:0000313" key="4">
    <source>
        <dbReference type="Proteomes" id="UP000193642"/>
    </source>
</evidence>
<dbReference type="InterPro" id="IPR023214">
    <property type="entry name" value="HAD_sf"/>
</dbReference>
<comment type="caution">
    <text evidence="3">The sequence shown here is derived from an EMBL/GenBank/DDBJ whole genome shotgun (WGS) entry which is preliminary data.</text>
</comment>
<keyword evidence="4" id="KW-1185">Reference proteome</keyword>
<feature type="region of interest" description="Disordered" evidence="1">
    <location>
        <begin position="402"/>
        <end position="446"/>
    </location>
</feature>
<feature type="compositionally biased region" description="Basic and acidic residues" evidence="1">
    <location>
        <begin position="57"/>
        <end position="68"/>
    </location>
</feature>
<dbReference type="EMBL" id="MCGO01000052">
    <property type="protein sequence ID" value="ORY37116.1"/>
    <property type="molecule type" value="Genomic_DNA"/>
</dbReference>
<dbReference type="Pfam" id="PF16876">
    <property type="entry name" value="Lipin_mid"/>
    <property type="match status" value="1"/>
</dbReference>
<protein>
    <submittedName>
        <fullName evidence="3">LNS2-domain-containing protein</fullName>
    </submittedName>
</protein>
<dbReference type="GO" id="GO:0005634">
    <property type="term" value="C:nucleus"/>
    <property type="evidence" value="ECO:0007669"/>
    <property type="project" value="TreeGrafter"/>
</dbReference>
<dbReference type="InterPro" id="IPR026058">
    <property type="entry name" value="LIPIN"/>
</dbReference>
<dbReference type="OrthoDB" id="4567at2759"/>
<dbReference type="SMART" id="SM00775">
    <property type="entry name" value="LNS2"/>
    <property type="match status" value="1"/>
</dbReference>
<dbReference type="Proteomes" id="UP000193642">
    <property type="component" value="Unassembled WGS sequence"/>
</dbReference>